<dbReference type="Pfam" id="PF13116">
    <property type="entry name" value="YhdP"/>
    <property type="match status" value="1"/>
</dbReference>
<gene>
    <name evidence="2" type="ORF">NCTC11645_00677</name>
</gene>
<name>A0A377HJI1_GRIHO</name>
<dbReference type="Proteomes" id="UP000254512">
    <property type="component" value="Unassembled WGS sequence"/>
</dbReference>
<accession>A0A377HJI1</accession>
<dbReference type="InterPro" id="IPR011836">
    <property type="entry name" value="YhdP"/>
</dbReference>
<dbReference type="NCBIfam" id="TIGR02099">
    <property type="entry name" value="YhdP family protein"/>
    <property type="match status" value="1"/>
</dbReference>
<dbReference type="InterPro" id="IPR025263">
    <property type="entry name" value="YhdP_central"/>
</dbReference>
<proteinExistence type="predicted"/>
<dbReference type="RefSeq" id="WP_115659390.1">
    <property type="nucleotide sequence ID" value="NZ_UGHD01000002.1"/>
</dbReference>
<dbReference type="PANTHER" id="PTHR38690:SF1">
    <property type="entry name" value="PROTEASE"/>
    <property type="match status" value="1"/>
</dbReference>
<feature type="domain" description="YhdP central" evidence="1">
    <location>
        <begin position="10"/>
        <end position="1267"/>
    </location>
</feature>
<evidence type="ECO:0000313" key="2">
    <source>
        <dbReference type="EMBL" id="STO56339.1"/>
    </source>
</evidence>
<reference evidence="2 3" key="1">
    <citation type="submission" date="2018-06" db="EMBL/GenBank/DDBJ databases">
        <authorList>
            <consortium name="Pathogen Informatics"/>
            <person name="Doyle S."/>
        </authorList>
    </citation>
    <scope>NUCLEOTIDE SEQUENCE [LARGE SCALE GENOMIC DNA]</scope>
    <source>
        <strain evidence="2 3">NCTC11645</strain>
    </source>
</reference>
<dbReference type="PANTHER" id="PTHR38690">
    <property type="entry name" value="PROTEASE-RELATED"/>
    <property type="match status" value="1"/>
</dbReference>
<organism evidence="2 3">
    <name type="scientific">Grimontia hollisae</name>
    <name type="common">Vibrio hollisae</name>
    <dbReference type="NCBI Taxonomy" id="673"/>
    <lineage>
        <taxon>Bacteria</taxon>
        <taxon>Pseudomonadati</taxon>
        <taxon>Pseudomonadota</taxon>
        <taxon>Gammaproteobacteria</taxon>
        <taxon>Vibrionales</taxon>
        <taxon>Vibrionaceae</taxon>
        <taxon>Grimontia</taxon>
    </lineage>
</organism>
<protein>
    <submittedName>
        <fullName evidence="2">Uncharacterized protein involved in outer membrane biogenesis</fullName>
    </submittedName>
</protein>
<evidence type="ECO:0000313" key="3">
    <source>
        <dbReference type="Proteomes" id="UP000254512"/>
    </source>
</evidence>
<dbReference type="EMBL" id="UGHD01000002">
    <property type="protein sequence ID" value="STO56339.1"/>
    <property type="molecule type" value="Genomic_DNA"/>
</dbReference>
<sequence>MAGLARRVAITVKWLVVAVLVSAAVFTAAMRVVLPNLDTAKAPIQRWVSEASGFTIDFSAFKGHWRYLVPSLSLHDLTLSTDASQLEILTAQRIDMQFDLWASLQRREPTFSNVSINGLNVDLTQLSERDNSGSESLRAQLERLFLVELGQFTIKDAKVTLLSPSEERQTINIASLLWDNRERTHHVQGVVSVQGTSLNKVEVQGVFTEDSGLSSLDGDFYLKADDVSLKRWIGTFINPDVSLVKATVGGEAWLTVENGHPRSALVSLSGSDVAWSPNTPTLQEQQSNTQSVKVERGQILLEHSASGWHVATDNVAIKTGGRLWPEPNLRAEIGDRQWQLNVRQLDVGLLLPLRELVSLPDGVENALQALSPDGKAQDIRVAKTDGEAVRYSAALNDIRFGHWGYLPEVHKLDMTLAGEGRNGKVVLSMTDDTLPYGDFFQAPLNIEQGEVVGFWTLDDQRVTIWSDRVAVRSPHLDVLGEFRLDIPFDDSSSWLAFYAEASLNNAGETWRYLPTLALGETLTDYLSAAIRGGQADHAKLVWYGDFATFPYPEHQGIFQAYVPLKNAQFSFDTQWPTLTELDLDLLFQNDALYLDASNVGLMGARGYSLKGKIPSFSDDNSVLLIDANIASSGEDLREYMLATPLVDSVGAALTHVQVDGKVEGNISLNIPLNGDDVLVKGRASLNNSQVSIVSPEMTFDNVSGEIVFDNDVVWADKLTASLLEQPVAIGFRGETESDSYLVNIDIDGRWDADRLKKALSQPDLSIIEGQSDWDLNVGIALRDVGFTYDINLDADLNAMQVNLPAPFDKPLSTTGWGSLKASGDAQSLVGQVVLPNLKYQANVDISHDIPVVTKSRIVLGEGELSLQPLSGNGVSINVPELDIPAWKDVISRLEAAHQDPKASFPVVLPAPSRLNVKADRIKAGELVFNHFSMAARKKSDGYHVLVGSEELAGDAWWDEDDFLTATIEHLFLNVDLDKDSQERETPAQQHASNRTASDFDRAMMRYIPSTDLTIKELWVQGYRLGSVNTQLLKRGDTITMPKFILDSGGTQIRASGDWSITRQGFNHSDLTFDVTANNSSDLMGRFAVTGGIQDATMKSSGQISFDGAPWAVDVASMDGTLTTKIENGYISGVGGAGRLLGLFSLDSILRKMQLDFTGVFEDGLAFDEISGSASITNGVIVTDNIQMKALAGDMFIRGIANLAKNQVNADVRFVPDLTSGIPVFTAFAVTPQTALYVLAVTTVLSPVVDAFTQVRYQVSGAIDDPVVREVSRSTGEVTLPEKAFKRLREQQKEQ</sequence>
<evidence type="ECO:0000259" key="1">
    <source>
        <dbReference type="Pfam" id="PF13116"/>
    </source>
</evidence>